<accession>A0AAE1LAT6</accession>
<reference evidence="2" key="1">
    <citation type="submission" date="2021-07" db="EMBL/GenBank/DDBJ databases">
        <authorList>
            <person name="Catto M.A."/>
            <person name="Jacobson A."/>
            <person name="Kennedy G."/>
            <person name="Labadie P."/>
            <person name="Hunt B.G."/>
            <person name="Srinivasan R."/>
        </authorList>
    </citation>
    <scope>NUCLEOTIDE SEQUENCE</scope>
    <source>
        <strain evidence="2">PL_HMW_Pooled</strain>
        <tissue evidence="2">Head</tissue>
    </source>
</reference>
<evidence type="ECO:0000256" key="1">
    <source>
        <dbReference type="SAM" id="MobiDB-lite"/>
    </source>
</evidence>
<evidence type="ECO:0000313" key="2">
    <source>
        <dbReference type="EMBL" id="KAK3912650.1"/>
    </source>
</evidence>
<dbReference type="PANTHER" id="PTHR16260">
    <property type="entry name" value="SIMILAR TO 1700123O20RIK PROTEIN"/>
    <property type="match status" value="1"/>
</dbReference>
<gene>
    <name evidence="2" type="ORF">KUF71_022238</name>
</gene>
<organism evidence="2 3">
    <name type="scientific">Frankliniella fusca</name>
    <dbReference type="NCBI Taxonomy" id="407009"/>
    <lineage>
        <taxon>Eukaryota</taxon>
        <taxon>Metazoa</taxon>
        <taxon>Ecdysozoa</taxon>
        <taxon>Arthropoda</taxon>
        <taxon>Hexapoda</taxon>
        <taxon>Insecta</taxon>
        <taxon>Pterygota</taxon>
        <taxon>Neoptera</taxon>
        <taxon>Paraneoptera</taxon>
        <taxon>Thysanoptera</taxon>
        <taxon>Terebrantia</taxon>
        <taxon>Thripoidea</taxon>
        <taxon>Thripidae</taxon>
        <taxon>Frankliniella</taxon>
    </lineage>
</organism>
<evidence type="ECO:0000313" key="3">
    <source>
        <dbReference type="Proteomes" id="UP001219518"/>
    </source>
</evidence>
<dbReference type="Pfam" id="PF14969">
    <property type="entry name" value="DUF4508"/>
    <property type="match status" value="1"/>
</dbReference>
<feature type="region of interest" description="Disordered" evidence="1">
    <location>
        <begin position="125"/>
        <end position="178"/>
    </location>
</feature>
<name>A0AAE1LAT6_9NEOP</name>
<sequence length="178" mass="19825">MTANECYRPPTDAQLRYMVQWFHEWSEMQRGDFLPVLAQKLAPGTYVNGLLSGVETLSCNEGRPPSLFQCRVKLFREWFETWSQAERDQLLGHIKSMDPAFYNKVQEELETLSNKAGNGPVAALEKEEDVPAVSEENGIVQGNGEDSSEPESNIVENGDEPQDATGSINGEEENPATS</sequence>
<reference evidence="2" key="2">
    <citation type="journal article" date="2023" name="BMC Genomics">
        <title>Pest status, molecular evolution, and epigenetic factors derived from the genome assembly of Frankliniella fusca, a thysanopteran phytovirus vector.</title>
        <authorList>
            <person name="Catto M.A."/>
            <person name="Labadie P.E."/>
            <person name="Jacobson A.L."/>
            <person name="Kennedy G.G."/>
            <person name="Srinivasan R."/>
            <person name="Hunt B.G."/>
        </authorList>
    </citation>
    <scope>NUCLEOTIDE SEQUENCE</scope>
    <source>
        <strain evidence="2">PL_HMW_Pooled</strain>
    </source>
</reference>
<dbReference type="PANTHER" id="PTHR16260:SF3">
    <property type="entry name" value="CHROMOSOME 14 OPEN READING FRAME 119-LIKE-RELATED"/>
    <property type="match status" value="1"/>
</dbReference>
<dbReference type="Proteomes" id="UP001219518">
    <property type="component" value="Unassembled WGS sequence"/>
</dbReference>
<dbReference type="AlphaFoldDB" id="A0AAE1LAT6"/>
<dbReference type="EMBL" id="JAHWGI010000295">
    <property type="protein sequence ID" value="KAK3912650.1"/>
    <property type="molecule type" value="Genomic_DNA"/>
</dbReference>
<proteinExistence type="predicted"/>
<comment type="caution">
    <text evidence="2">The sequence shown here is derived from an EMBL/GenBank/DDBJ whole genome shotgun (WGS) entry which is preliminary data.</text>
</comment>
<keyword evidence="3" id="KW-1185">Reference proteome</keyword>
<protein>
    <submittedName>
        <fullName evidence="2">Uncharacterized protein</fullName>
    </submittedName>
</protein>
<dbReference type="InterPro" id="IPR028019">
    <property type="entry name" value="DUF4508"/>
</dbReference>